<reference evidence="3" key="1">
    <citation type="journal article" date="2019" name="Int. J. Syst. Evol. Microbiol.">
        <title>The Global Catalogue of Microorganisms (GCM) 10K type strain sequencing project: providing services to taxonomists for standard genome sequencing and annotation.</title>
        <authorList>
            <consortium name="The Broad Institute Genomics Platform"/>
            <consortium name="The Broad Institute Genome Sequencing Center for Infectious Disease"/>
            <person name="Wu L."/>
            <person name="Ma J."/>
        </authorList>
    </citation>
    <scope>NUCLEOTIDE SEQUENCE [LARGE SCALE GENOMIC DNA]</scope>
    <source>
        <strain evidence="3">KCTC 32141</strain>
    </source>
</reference>
<keyword evidence="3" id="KW-1185">Reference proteome</keyword>
<gene>
    <name evidence="2" type="ORF">ACFS5M_04255</name>
</gene>
<feature type="transmembrane region" description="Helical" evidence="1">
    <location>
        <begin position="7"/>
        <end position="24"/>
    </location>
</feature>
<proteinExistence type="predicted"/>
<evidence type="ECO:0000256" key="1">
    <source>
        <dbReference type="SAM" id="Phobius"/>
    </source>
</evidence>
<dbReference type="EMBL" id="JBHUOV010000001">
    <property type="protein sequence ID" value="MFD2822870.1"/>
    <property type="molecule type" value="Genomic_DNA"/>
</dbReference>
<protein>
    <submittedName>
        <fullName evidence="2">Uncharacterized protein</fullName>
    </submittedName>
</protein>
<dbReference type="Proteomes" id="UP001597533">
    <property type="component" value="Unassembled WGS sequence"/>
</dbReference>
<sequence>MKNTKYILLIIGLLAIASTVYFLIQGEPFVEQIMSLVCGSSLIYGYFELNKTSK</sequence>
<keyword evidence="1" id="KW-0812">Transmembrane</keyword>
<name>A0ABW5WKQ7_9FLAO</name>
<dbReference type="RefSeq" id="WP_183486155.1">
    <property type="nucleotide sequence ID" value="NZ_JBHUOV010000001.1"/>
</dbReference>
<evidence type="ECO:0000313" key="3">
    <source>
        <dbReference type="Proteomes" id="UP001597533"/>
    </source>
</evidence>
<organism evidence="2 3">
    <name type="scientific">Lacinutrix iliipiscaria</name>
    <dbReference type="NCBI Taxonomy" id="1230532"/>
    <lineage>
        <taxon>Bacteria</taxon>
        <taxon>Pseudomonadati</taxon>
        <taxon>Bacteroidota</taxon>
        <taxon>Flavobacteriia</taxon>
        <taxon>Flavobacteriales</taxon>
        <taxon>Flavobacteriaceae</taxon>
        <taxon>Lacinutrix</taxon>
    </lineage>
</organism>
<comment type="caution">
    <text evidence="2">The sequence shown here is derived from an EMBL/GenBank/DDBJ whole genome shotgun (WGS) entry which is preliminary data.</text>
</comment>
<feature type="transmembrane region" description="Helical" evidence="1">
    <location>
        <begin position="30"/>
        <end position="47"/>
    </location>
</feature>
<evidence type="ECO:0000313" key="2">
    <source>
        <dbReference type="EMBL" id="MFD2822870.1"/>
    </source>
</evidence>
<keyword evidence="1" id="KW-1133">Transmembrane helix</keyword>
<accession>A0ABW5WKQ7</accession>
<keyword evidence="1" id="KW-0472">Membrane</keyword>